<dbReference type="PANTHER" id="PTHR37437">
    <property type="entry name" value="LIPOCALIN-RELATED PROTEIN-RELATED"/>
    <property type="match status" value="1"/>
</dbReference>
<feature type="compositionally biased region" description="Low complexity" evidence="1">
    <location>
        <begin position="205"/>
        <end position="225"/>
    </location>
</feature>
<protein>
    <submittedName>
        <fullName evidence="3">Uncharacterized protein</fullName>
    </submittedName>
</protein>
<evidence type="ECO:0000256" key="1">
    <source>
        <dbReference type="SAM" id="MobiDB-lite"/>
    </source>
</evidence>
<accession>A0A915MN84</accession>
<reference evidence="3" key="1">
    <citation type="submission" date="2022-11" db="UniProtKB">
        <authorList>
            <consortium name="WormBaseParasite"/>
        </authorList>
    </citation>
    <scope>IDENTIFICATION</scope>
</reference>
<feature type="region of interest" description="Disordered" evidence="1">
    <location>
        <begin position="205"/>
        <end position="227"/>
    </location>
</feature>
<sequence>MNIFIKQIKAQHELFNSQNFAPKPTIAPDLAKYFELDGHARELVDTLIAPRPGGYFPEKTYEISNPRPPPATPTETPDQLQQIGKAVEQFLSGGQPNGNDIQLPSGFNQGFSFNGGANKNNLAFQENSNPVHVDDHPRQSPQKSSDDDQLQSAKHSTDSDSSSLPLPQTSPSSIAGIPNDFPKLPKFPMSALPAEIRRQQPQTLRQPLNDLPSASGDSYGDSSADSIDEPVPGGLIGTIMDLFGLNKDGRPQTDASGIGRAVGSLLGGSNSPLPGKQVISNVLYKALTSGSVQSPTNNDSTPANASAALSSLSSMLPANSPLAAAAAALFSSPELNTSTPLTLTQAQQEAIGENLEMIQNLIVQPSSPLCSPKPVVVQD</sequence>
<feature type="compositionally biased region" description="Polar residues" evidence="1">
    <location>
        <begin position="117"/>
        <end position="130"/>
    </location>
</feature>
<feature type="compositionally biased region" description="Low complexity" evidence="1">
    <location>
        <begin position="159"/>
        <end position="173"/>
    </location>
</feature>
<proteinExistence type="predicted"/>
<dbReference type="AlphaFoldDB" id="A0A915MN84"/>
<keyword evidence="2" id="KW-1185">Reference proteome</keyword>
<dbReference type="Proteomes" id="UP000887561">
    <property type="component" value="Unplaced"/>
</dbReference>
<organism evidence="2 3">
    <name type="scientific">Meloidogyne javanica</name>
    <name type="common">Root-knot nematode worm</name>
    <dbReference type="NCBI Taxonomy" id="6303"/>
    <lineage>
        <taxon>Eukaryota</taxon>
        <taxon>Metazoa</taxon>
        <taxon>Ecdysozoa</taxon>
        <taxon>Nematoda</taxon>
        <taxon>Chromadorea</taxon>
        <taxon>Rhabditida</taxon>
        <taxon>Tylenchina</taxon>
        <taxon>Tylenchomorpha</taxon>
        <taxon>Tylenchoidea</taxon>
        <taxon>Meloidogynidae</taxon>
        <taxon>Meloidogyninae</taxon>
        <taxon>Meloidogyne</taxon>
        <taxon>Meloidogyne incognita group</taxon>
    </lineage>
</organism>
<name>A0A915MN84_MELJA</name>
<dbReference type="WBParaSite" id="scaffold41873_cov305.g23920">
    <property type="protein sequence ID" value="scaffold41873_cov305.g23920"/>
    <property type="gene ID" value="scaffold41873_cov305.g23920"/>
</dbReference>
<evidence type="ECO:0000313" key="3">
    <source>
        <dbReference type="WBParaSite" id="scaffold41873_cov305.g23920"/>
    </source>
</evidence>
<evidence type="ECO:0000313" key="2">
    <source>
        <dbReference type="Proteomes" id="UP000887561"/>
    </source>
</evidence>
<dbReference type="PANTHER" id="PTHR37437:SF4">
    <property type="entry name" value="LIPOCALIN-RELATED PROTEIN"/>
    <property type="match status" value="1"/>
</dbReference>
<feature type="region of interest" description="Disordered" evidence="1">
    <location>
        <begin position="112"/>
        <end position="187"/>
    </location>
</feature>